<dbReference type="Proteomes" id="UP001218218">
    <property type="component" value="Unassembled WGS sequence"/>
</dbReference>
<protein>
    <submittedName>
        <fullName evidence="2">Uncharacterized protein</fullName>
    </submittedName>
</protein>
<proteinExistence type="predicted"/>
<gene>
    <name evidence="2" type="ORF">DFH08DRAFT_972420</name>
</gene>
<organism evidence="2 3">
    <name type="scientific">Mycena albidolilacea</name>
    <dbReference type="NCBI Taxonomy" id="1033008"/>
    <lineage>
        <taxon>Eukaryota</taxon>
        <taxon>Fungi</taxon>
        <taxon>Dikarya</taxon>
        <taxon>Basidiomycota</taxon>
        <taxon>Agaricomycotina</taxon>
        <taxon>Agaricomycetes</taxon>
        <taxon>Agaricomycetidae</taxon>
        <taxon>Agaricales</taxon>
        <taxon>Marasmiineae</taxon>
        <taxon>Mycenaceae</taxon>
        <taxon>Mycena</taxon>
    </lineage>
</organism>
<comment type="caution">
    <text evidence="2">The sequence shown here is derived from an EMBL/GenBank/DDBJ whole genome shotgun (WGS) entry which is preliminary data.</text>
</comment>
<feature type="region of interest" description="Disordered" evidence="1">
    <location>
        <begin position="83"/>
        <end position="104"/>
    </location>
</feature>
<keyword evidence="3" id="KW-1185">Reference proteome</keyword>
<evidence type="ECO:0000256" key="1">
    <source>
        <dbReference type="SAM" id="MobiDB-lite"/>
    </source>
</evidence>
<dbReference type="EMBL" id="JARIHO010000064">
    <property type="protein sequence ID" value="KAJ7315035.1"/>
    <property type="molecule type" value="Genomic_DNA"/>
</dbReference>
<name>A0AAD7EDM9_9AGAR</name>
<accession>A0AAD7EDM9</accession>
<sequence length="104" mass="11098">MPLDVCGSADPIRLASFPRSRTLHFRDDATSAPLSRSSQIAVHVISGTQSPQHNSTALDLLSLCHGMPRDDLLAVPVATRLPIAPSLHEGGERTRGEEGHSRPG</sequence>
<feature type="compositionally biased region" description="Basic and acidic residues" evidence="1">
    <location>
        <begin position="89"/>
        <end position="104"/>
    </location>
</feature>
<evidence type="ECO:0000313" key="3">
    <source>
        <dbReference type="Proteomes" id="UP001218218"/>
    </source>
</evidence>
<dbReference type="AlphaFoldDB" id="A0AAD7EDM9"/>
<evidence type="ECO:0000313" key="2">
    <source>
        <dbReference type="EMBL" id="KAJ7315035.1"/>
    </source>
</evidence>
<reference evidence="2" key="1">
    <citation type="submission" date="2023-03" db="EMBL/GenBank/DDBJ databases">
        <title>Massive genome expansion in bonnet fungi (Mycena s.s.) driven by repeated elements and novel gene families across ecological guilds.</title>
        <authorList>
            <consortium name="Lawrence Berkeley National Laboratory"/>
            <person name="Harder C.B."/>
            <person name="Miyauchi S."/>
            <person name="Viragh M."/>
            <person name="Kuo A."/>
            <person name="Thoen E."/>
            <person name="Andreopoulos B."/>
            <person name="Lu D."/>
            <person name="Skrede I."/>
            <person name="Drula E."/>
            <person name="Henrissat B."/>
            <person name="Morin E."/>
            <person name="Kohler A."/>
            <person name="Barry K."/>
            <person name="LaButti K."/>
            <person name="Morin E."/>
            <person name="Salamov A."/>
            <person name="Lipzen A."/>
            <person name="Mereny Z."/>
            <person name="Hegedus B."/>
            <person name="Baldrian P."/>
            <person name="Stursova M."/>
            <person name="Weitz H."/>
            <person name="Taylor A."/>
            <person name="Grigoriev I.V."/>
            <person name="Nagy L.G."/>
            <person name="Martin F."/>
            <person name="Kauserud H."/>
        </authorList>
    </citation>
    <scope>NUCLEOTIDE SEQUENCE</scope>
    <source>
        <strain evidence="2">CBHHK002</strain>
    </source>
</reference>